<evidence type="ECO:0000313" key="3">
    <source>
        <dbReference type="Proteomes" id="UP000543836"/>
    </source>
</evidence>
<keyword evidence="3" id="KW-1185">Reference proteome</keyword>
<feature type="region of interest" description="Disordered" evidence="1">
    <location>
        <begin position="1"/>
        <end position="29"/>
    </location>
</feature>
<protein>
    <submittedName>
        <fullName evidence="2">Uncharacterized protein</fullName>
    </submittedName>
</protein>
<dbReference type="EMBL" id="JACIIG010000010">
    <property type="protein sequence ID" value="MBB4569716.1"/>
    <property type="molecule type" value="Genomic_DNA"/>
</dbReference>
<proteinExistence type="predicted"/>
<dbReference type="Proteomes" id="UP000543836">
    <property type="component" value="Unassembled WGS sequence"/>
</dbReference>
<accession>A0A7W7EL86</accession>
<evidence type="ECO:0000313" key="2">
    <source>
        <dbReference type="EMBL" id="MBB4569716.1"/>
    </source>
</evidence>
<name>A0A7W7EL86_9HYPH</name>
<gene>
    <name evidence="2" type="ORF">GGE60_003844</name>
</gene>
<evidence type="ECO:0000256" key="1">
    <source>
        <dbReference type="SAM" id="MobiDB-lite"/>
    </source>
</evidence>
<sequence>MTGFATKGKGQYWGEAGMRPDRGEISKGWEDGAGVGVGRFCFTLVLRCGENYPDSDQRHCFDGNLFAMSHLNTGGTPTSLQELPRREGPRILLPGVAANPYEADDEVDRDVQLENPAS</sequence>
<feature type="compositionally biased region" description="Basic and acidic residues" evidence="1">
    <location>
        <begin position="18"/>
        <end position="29"/>
    </location>
</feature>
<reference evidence="2 3" key="1">
    <citation type="submission" date="2020-08" db="EMBL/GenBank/DDBJ databases">
        <title>Genomic Encyclopedia of Type Strains, Phase IV (KMG-V): Genome sequencing to study the core and pangenomes of soil and plant-associated prokaryotes.</title>
        <authorList>
            <person name="Whitman W."/>
        </authorList>
    </citation>
    <scope>NUCLEOTIDE SEQUENCE [LARGE SCALE GENOMIC DNA]</scope>
    <source>
        <strain evidence="2 3">SEMIA 492</strain>
    </source>
</reference>
<organism evidence="2 3">
    <name type="scientific">Rhizobium leucaenae</name>
    <dbReference type="NCBI Taxonomy" id="29450"/>
    <lineage>
        <taxon>Bacteria</taxon>
        <taxon>Pseudomonadati</taxon>
        <taxon>Pseudomonadota</taxon>
        <taxon>Alphaproteobacteria</taxon>
        <taxon>Hyphomicrobiales</taxon>
        <taxon>Rhizobiaceae</taxon>
        <taxon>Rhizobium/Agrobacterium group</taxon>
        <taxon>Rhizobium</taxon>
    </lineage>
</organism>
<comment type="caution">
    <text evidence="2">The sequence shown here is derived from an EMBL/GenBank/DDBJ whole genome shotgun (WGS) entry which is preliminary data.</text>
</comment>
<dbReference type="AlphaFoldDB" id="A0A7W7EL86"/>